<name>A0A9D4RXU4_DREPO</name>
<evidence type="ECO:0000313" key="1">
    <source>
        <dbReference type="EMBL" id="KAH3882975.1"/>
    </source>
</evidence>
<keyword evidence="2" id="KW-1185">Reference proteome</keyword>
<reference evidence="1" key="1">
    <citation type="journal article" date="2019" name="bioRxiv">
        <title>The Genome of the Zebra Mussel, Dreissena polymorpha: A Resource for Invasive Species Research.</title>
        <authorList>
            <person name="McCartney M.A."/>
            <person name="Auch B."/>
            <person name="Kono T."/>
            <person name="Mallez S."/>
            <person name="Zhang Y."/>
            <person name="Obille A."/>
            <person name="Becker A."/>
            <person name="Abrahante J.E."/>
            <person name="Garbe J."/>
            <person name="Badalamenti J.P."/>
            <person name="Herman A."/>
            <person name="Mangelson H."/>
            <person name="Liachko I."/>
            <person name="Sullivan S."/>
            <person name="Sone E.D."/>
            <person name="Koren S."/>
            <person name="Silverstein K.A.T."/>
            <person name="Beckman K.B."/>
            <person name="Gohl D.M."/>
        </authorList>
    </citation>
    <scope>NUCLEOTIDE SEQUENCE</scope>
    <source>
        <strain evidence="1">Duluth1</strain>
        <tissue evidence="1">Whole animal</tissue>
    </source>
</reference>
<accession>A0A9D4RXU4</accession>
<sequence>MTPPPDGHVFLLIRTIFELNCRIQKSNVLTKFHKDWTKHVTSRHDIENCPTPGGHVFSPIWTTFELVRVINKTKVLTNVTSRVNTVPPAGSHIFQRTGTIFNSTNISLRLN</sequence>
<protein>
    <submittedName>
        <fullName evidence="1">Uncharacterized protein</fullName>
    </submittedName>
</protein>
<gene>
    <name evidence="1" type="ORF">DPMN_006922</name>
</gene>
<comment type="caution">
    <text evidence="1">The sequence shown here is derived from an EMBL/GenBank/DDBJ whole genome shotgun (WGS) entry which is preliminary data.</text>
</comment>
<dbReference type="EMBL" id="JAIWYP010000001">
    <property type="protein sequence ID" value="KAH3882975.1"/>
    <property type="molecule type" value="Genomic_DNA"/>
</dbReference>
<organism evidence="1 2">
    <name type="scientific">Dreissena polymorpha</name>
    <name type="common">Zebra mussel</name>
    <name type="synonym">Mytilus polymorpha</name>
    <dbReference type="NCBI Taxonomy" id="45954"/>
    <lineage>
        <taxon>Eukaryota</taxon>
        <taxon>Metazoa</taxon>
        <taxon>Spiralia</taxon>
        <taxon>Lophotrochozoa</taxon>
        <taxon>Mollusca</taxon>
        <taxon>Bivalvia</taxon>
        <taxon>Autobranchia</taxon>
        <taxon>Heteroconchia</taxon>
        <taxon>Euheterodonta</taxon>
        <taxon>Imparidentia</taxon>
        <taxon>Neoheterodontei</taxon>
        <taxon>Myida</taxon>
        <taxon>Dreissenoidea</taxon>
        <taxon>Dreissenidae</taxon>
        <taxon>Dreissena</taxon>
    </lineage>
</organism>
<dbReference type="AlphaFoldDB" id="A0A9D4RXU4"/>
<reference evidence="1" key="2">
    <citation type="submission" date="2020-11" db="EMBL/GenBank/DDBJ databases">
        <authorList>
            <person name="McCartney M.A."/>
            <person name="Auch B."/>
            <person name="Kono T."/>
            <person name="Mallez S."/>
            <person name="Becker A."/>
            <person name="Gohl D.M."/>
            <person name="Silverstein K.A.T."/>
            <person name="Koren S."/>
            <person name="Bechman K.B."/>
            <person name="Herman A."/>
            <person name="Abrahante J.E."/>
            <person name="Garbe J."/>
        </authorList>
    </citation>
    <scope>NUCLEOTIDE SEQUENCE</scope>
    <source>
        <strain evidence="1">Duluth1</strain>
        <tissue evidence="1">Whole animal</tissue>
    </source>
</reference>
<evidence type="ECO:0000313" key="2">
    <source>
        <dbReference type="Proteomes" id="UP000828390"/>
    </source>
</evidence>
<proteinExistence type="predicted"/>
<dbReference type="Proteomes" id="UP000828390">
    <property type="component" value="Unassembled WGS sequence"/>
</dbReference>